<name>A0AAD2HJ34_9AGAR</name>
<dbReference type="EMBL" id="CAVNYO010000419">
    <property type="protein sequence ID" value="CAK5277514.1"/>
    <property type="molecule type" value="Genomic_DNA"/>
</dbReference>
<comment type="caution">
    <text evidence="3">The sequence shown here is derived from an EMBL/GenBank/DDBJ whole genome shotgun (WGS) entry which is preliminary data.</text>
</comment>
<sequence>MPHLTLPDGARLAYEMLGSEHFSRNSLPIVFVGGASNVGRDFEPLAISLARVRPVLLYDIRGIGHSTMTGEEYTVDLLARDLLALLKHVGWKKLAICGFSMGGTIAQSLIFLPFHATAPESLPFVVTHVVFASSLCSVITDQNYGLRVRPVRRPKENTRPERNVSKAAFRSAFDPRWMEDPRNEARLNYWIQTSTIGRFDLGNHYHKLSRDTRFLVIHGSLDAILPPSCSEEILQRIPWARKVEVGAYPGAVPTLEFGHNCFDYFDIQIWHDVIEMFLVVLPKL</sequence>
<dbReference type="PANTHER" id="PTHR43433:SF5">
    <property type="entry name" value="AB HYDROLASE-1 DOMAIN-CONTAINING PROTEIN"/>
    <property type="match status" value="1"/>
</dbReference>
<reference evidence="3" key="1">
    <citation type="submission" date="2023-11" db="EMBL/GenBank/DDBJ databases">
        <authorList>
            <person name="De Vega J J."/>
            <person name="De Vega J J."/>
        </authorList>
    </citation>
    <scope>NUCLEOTIDE SEQUENCE</scope>
</reference>
<accession>A0AAD2HJ34</accession>
<keyword evidence="4" id="KW-1185">Reference proteome</keyword>
<dbReference type="PANTHER" id="PTHR43433">
    <property type="entry name" value="HYDROLASE, ALPHA/BETA FOLD FAMILY PROTEIN"/>
    <property type="match status" value="1"/>
</dbReference>
<dbReference type="AlphaFoldDB" id="A0AAD2HJ34"/>
<dbReference type="PRINTS" id="PR00111">
    <property type="entry name" value="ABHYDROLASE"/>
</dbReference>
<dbReference type="Proteomes" id="UP001295794">
    <property type="component" value="Unassembled WGS sequence"/>
</dbReference>
<evidence type="ECO:0000259" key="1">
    <source>
        <dbReference type="Pfam" id="PF00561"/>
    </source>
</evidence>
<feature type="domain" description="AB hydrolase-1" evidence="1">
    <location>
        <begin position="28"/>
        <end position="244"/>
    </location>
</feature>
<organism evidence="3 4">
    <name type="scientific">Mycena citricolor</name>
    <dbReference type="NCBI Taxonomy" id="2018698"/>
    <lineage>
        <taxon>Eukaryota</taxon>
        <taxon>Fungi</taxon>
        <taxon>Dikarya</taxon>
        <taxon>Basidiomycota</taxon>
        <taxon>Agaricomycotina</taxon>
        <taxon>Agaricomycetes</taxon>
        <taxon>Agaricomycetidae</taxon>
        <taxon>Agaricales</taxon>
        <taxon>Marasmiineae</taxon>
        <taxon>Mycenaceae</taxon>
        <taxon>Mycena</taxon>
    </lineage>
</organism>
<dbReference type="EMBL" id="CAVNYO010000082">
    <property type="protein sequence ID" value="CAK5265222.1"/>
    <property type="molecule type" value="Genomic_DNA"/>
</dbReference>
<dbReference type="InterPro" id="IPR029058">
    <property type="entry name" value="AB_hydrolase_fold"/>
</dbReference>
<gene>
    <name evidence="3" type="ORF">MYCIT1_LOCUS26530</name>
    <name evidence="2" type="ORF">MYCIT1_LOCUS6015</name>
</gene>
<dbReference type="InterPro" id="IPR000073">
    <property type="entry name" value="AB_hydrolase_1"/>
</dbReference>
<protein>
    <recommendedName>
        <fullName evidence="1">AB hydrolase-1 domain-containing protein</fullName>
    </recommendedName>
</protein>
<dbReference type="Pfam" id="PF00561">
    <property type="entry name" value="Abhydrolase_1"/>
    <property type="match status" value="1"/>
</dbReference>
<dbReference type="SUPFAM" id="SSF53474">
    <property type="entry name" value="alpha/beta-Hydrolases"/>
    <property type="match status" value="1"/>
</dbReference>
<proteinExistence type="predicted"/>
<evidence type="ECO:0000313" key="3">
    <source>
        <dbReference type="EMBL" id="CAK5277514.1"/>
    </source>
</evidence>
<dbReference type="Gene3D" id="3.40.50.1820">
    <property type="entry name" value="alpha/beta hydrolase"/>
    <property type="match status" value="1"/>
</dbReference>
<dbReference type="InterPro" id="IPR050471">
    <property type="entry name" value="AB_hydrolase"/>
</dbReference>
<evidence type="ECO:0000313" key="4">
    <source>
        <dbReference type="Proteomes" id="UP001295794"/>
    </source>
</evidence>
<evidence type="ECO:0000313" key="2">
    <source>
        <dbReference type="EMBL" id="CAK5265222.1"/>
    </source>
</evidence>